<dbReference type="Proteomes" id="UP001161422">
    <property type="component" value="Unassembled WGS sequence"/>
</dbReference>
<dbReference type="AlphaFoldDB" id="A0AA37RUZ0"/>
<evidence type="ECO:0000313" key="2">
    <source>
        <dbReference type="EMBL" id="GLP95032.1"/>
    </source>
</evidence>
<feature type="transmembrane region" description="Helical" evidence="1">
    <location>
        <begin position="28"/>
        <end position="46"/>
    </location>
</feature>
<reference evidence="2" key="2">
    <citation type="submission" date="2023-01" db="EMBL/GenBank/DDBJ databases">
        <title>Draft genome sequence of Paraferrimonas sedimenticola strain NBRC 101628.</title>
        <authorList>
            <person name="Sun Q."/>
            <person name="Mori K."/>
        </authorList>
    </citation>
    <scope>NUCLEOTIDE SEQUENCE</scope>
    <source>
        <strain evidence="2">NBRC 101628</strain>
    </source>
</reference>
<reference evidence="2" key="1">
    <citation type="journal article" date="2014" name="Int. J. Syst. Evol. Microbiol.">
        <title>Complete genome sequence of Corynebacterium casei LMG S-19264T (=DSM 44701T), isolated from a smear-ripened cheese.</title>
        <authorList>
            <consortium name="US DOE Joint Genome Institute (JGI-PGF)"/>
            <person name="Walter F."/>
            <person name="Albersmeier A."/>
            <person name="Kalinowski J."/>
            <person name="Ruckert C."/>
        </authorList>
    </citation>
    <scope>NUCLEOTIDE SEQUENCE</scope>
    <source>
        <strain evidence="2">NBRC 101628</strain>
    </source>
</reference>
<keyword evidence="1" id="KW-1133">Transmembrane helix</keyword>
<organism evidence="2 3">
    <name type="scientific">Paraferrimonas sedimenticola</name>
    <dbReference type="NCBI Taxonomy" id="375674"/>
    <lineage>
        <taxon>Bacteria</taxon>
        <taxon>Pseudomonadati</taxon>
        <taxon>Pseudomonadota</taxon>
        <taxon>Gammaproteobacteria</taxon>
        <taxon>Alteromonadales</taxon>
        <taxon>Ferrimonadaceae</taxon>
        <taxon>Paraferrimonas</taxon>
    </lineage>
</organism>
<dbReference type="EMBL" id="BSNC01000001">
    <property type="protein sequence ID" value="GLP95032.1"/>
    <property type="molecule type" value="Genomic_DNA"/>
</dbReference>
<keyword evidence="1" id="KW-0472">Membrane</keyword>
<protein>
    <submittedName>
        <fullName evidence="2">Uncharacterized protein</fullName>
    </submittedName>
</protein>
<sequence length="62" mass="6378">MNRALVFELSSMSLLAMAGVLLVANQLPGWGLITSAGILALVSISLRAHKAKSQTVAATVQG</sequence>
<keyword evidence="1" id="KW-0812">Transmembrane</keyword>
<accession>A0AA37RUZ0</accession>
<comment type="caution">
    <text evidence="2">The sequence shown here is derived from an EMBL/GenBank/DDBJ whole genome shotgun (WGS) entry which is preliminary data.</text>
</comment>
<keyword evidence="3" id="KW-1185">Reference proteome</keyword>
<evidence type="ECO:0000313" key="3">
    <source>
        <dbReference type="Proteomes" id="UP001161422"/>
    </source>
</evidence>
<dbReference type="RefSeq" id="WP_095505934.1">
    <property type="nucleotide sequence ID" value="NZ_BSNC01000001.1"/>
</dbReference>
<proteinExistence type="predicted"/>
<evidence type="ECO:0000256" key="1">
    <source>
        <dbReference type="SAM" id="Phobius"/>
    </source>
</evidence>
<gene>
    <name evidence="2" type="ORF">GCM10007895_03380</name>
</gene>
<name>A0AA37RUZ0_9GAMM</name>